<evidence type="ECO:0000313" key="5">
    <source>
        <dbReference type="EMBL" id="QQT01736.1"/>
    </source>
</evidence>
<dbReference type="RefSeq" id="WP_201648062.1">
    <property type="nucleotide sequence ID" value="NZ_CP068053.1"/>
</dbReference>
<dbReference type="CDD" id="cd07377">
    <property type="entry name" value="WHTH_GntR"/>
    <property type="match status" value="1"/>
</dbReference>
<dbReference type="SUPFAM" id="SSF48008">
    <property type="entry name" value="GntR ligand-binding domain-like"/>
    <property type="match status" value="1"/>
</dbReference>
<dbReference type="InterPro" id="IPR008920">
    <property type="entry name" value="TF_FadR/GntR_C"/>
</dbReference>
<feature type="domain" description="HTH gntR-type" evidence="4">
    <location>
        <begin position="9"/>
        <end position="77"/>
    </location>
</feature>
<sequence>MDYKKIKSKKIYEQVADAIFESIKSGQLKPGEKLDSIERLAENFQVGRSAIREALSALRSMGLIDLKQGEGTYVKKYDSTLALDTSILMTKKDILHLLEVRKILETGSAASAAAKFEIGDEIPIEQAYRDMKNARGNQALGEEADLLFHLEIAKASKNPLLADLMHQVSGMMIETMRETRRIALFDKDTTINQINEEHVEIIKAIKAKDSQAASAAMMKHLENVEKVLTHFLDTQK</sequence>
<protein>
    <submittedName>
        <fullName evidence="5">FadR family transcriptional regulator</fullName>
    </submittedName>
</protein>
<dbReference type="PRINTS" id="PR00035">
    <property type="entry name" value="HTHGNTR"/>
</dbReference>
<dbReference type="AlphaFoldDB" id="A0A974S1N4"/>
<dbReference type="EMBL" id="CP068053">
    <property type="protein sequence ID" value="QQT01736.1"/>
    <property type="molecule type" value="Genomic_DNA"/>
</dbReference>
<dbReference type="SUPFAM" id="SSF46785">
    <property type="entry name" value="Winged helix' DNA-binding domain"/>
    <property type="match status" value="1"/>
</dbReference>
<dbReference type="GO" id="GO:0003700">
    <property type="term" value="F:DNA-binding transcription factor activity"/>
    <property type="evidence" value="ECO:0007669"/>
    <property type="project" value="InterPro"/>
</dbReference>
<dbReference type="Gene3D" id="1.20.120.530">
    <property type="entry name" value="GntR ligand-binding domain-like"/>
    <property type="match status" value="1"/>
</dbReference>
<dbReference type="PROSITE" id="PS50949">
    <property type="entry name" value="HTH_GNTR"/>
    <property type="match status" value="1"/>
</dbReference>
<proteinExistence type="predicted"/>
<dbReference type="Pfam" id="PF07729">
    <property type="entry name" value="FCD"/>
    <property type="match status" value="1"/>
</dbReference>
<evidence type="ECO:0000256" key="3">
    <source>
        <dbReference type="ARBA" id="ARBA00023163"/>
    </source>
</evidence>
<dbReference type="GO" id="GO:0003677">
    <property type="term" value="F:DNA binding"/>
    <property type="evidence" value="ECO:0007669"/>
    <property type="project" value="UniProtKB-KW"/>
</dbReference>
<reference evidence="5 6" key="1">
    <citation type="submission" date="2021-01" db="EMBL/GenBank/DDBJ databases">
        <title>FDA dAtabase for Regulatory Grade micrObial Sequences (FDA-ARGOS): Supporting development and validation of Infectious Disease Dx tests.</title>
        <authorList>
            <person name="Nelson B."/>
            <person name="Plummer A."/>
            <person name="Tallon L."/>
            <person name="Sadzewicz L."/>
            <person name="Zhao X."/>
            <person name="Boylan J."/>
            <person name="Ott S."/>
            <person name="Bowen H."/>
            <person name="Vavikolanu K."/>
            <person name="Mehta A."/>
            <person name="Aluvathingal J."/>
            <person name="Nadendla S."/>
            <person name="Myers T."/>
            <person name="Yan Y."/>
            <person name="Sichtig H."/>
        </authorList>
    </citation>
    <scope>NUCLEOTIDE SEQUENCE [LARGE SCALE GENOMIC DNA]</scope>
    <source>
        <strain evidence="5 6">FDAARGOS_1161</strain>
    </source>
</reference>
<evidence type="ECO:0000256" key="2">
    <source>
        <dbReference type="ARBA" id="ARBA00023125"/>
    </source>
</evidence>
<dbReference type="Gene3D" id="1.10.10.10">
    <property type="entry name" value="Winged helix-like DNA-binding domain superfamily/Winged helix DNA-binding domain"/>
    <property type="match status" value="1"/>
</dbReference>
<accession>A0A974S1N4</accession>
<dbReference type="KEGG" id="ppsr:I6J18_07735"/>
<dbReference type="SMART" id="SM00895">
    <property type="entry name" value="FCD"/>
    <property type="match status" value="1"/>
</dbReference>
<dbReference type="InterPro" id="IPR036388">
    <property type="entry name" value="WH-like_DNA-bd_sf"/>
</dbReference>
<dbReference type="Pfam" id="PF00392">
    <property type="entry name" value="GntR"/>
    <property type="match status" value="1"/>
</dbReference>
<keyword evidence="2" id="KW-0238">DNA-binding</keyword>
<dbReference type="InterPro" id="IPR036390">
    <property type="entry name" value="WH_DNA-bd_sf"/>
</dbReference>
<evidence type="ECO:0000313" key="6">
    <source>
        <dbReference type="Proteomes" id="UP000595254"/>
    </source>
</evidence>
<evidence type="ECO:0000256" key="1">
    <source>
        <dbReference type="ARBA" id="ARBA00023015"/>
    </source>
</evidence>
<keyword evidence="3" id="KW-0804">Transcription</keyword>
<keyword evidence="1" id="KW-0805">Transcription regulation</keyword>
<dbReference type="InterPro" id="IPR011711">
    <property type="entry name" value="GntR_C"/>
</dbReference>
<organism evidence="5 6">
    <name type="scientific">Peribacillus psychrosaccharolyticus</name>
    <name type="common">Bacillus psychrosaccharolyticus</name>
    <dbReference type="NCBI Taxonomy" id="1407"/>
    <lineage>
        <taxon>Bacteria</taxon>
        <taxon>Bacillati</taxon>
        <taxon>Bacillota</taxon>
        <taxon>Bacilli</taxon>
        <taxon>Bacillales</taxon>
        <taxon>Bacillaceae</taxon>
        <taxon>Peribacillus</taxon>
    </lineage>
</organism>
<keyword evidence="6" id="KW-1185">Reference proteome</keyword>
<evidence type="ECO:0000259" key="4">
    <source>
        <dbReference type="PROSITE" id="PS50949"/>
    </source>
</evidence>
<dbReference type="InterPro" id="IPR000524">
    <property type="entry name" value="Tscrpt_reg_HTH_GntR"/>
</dbReference>
<dbReference type="Proteomes" id="UP000595254">
    <property type="component" value="Chromosome"/>
</dbReference>
<dbReference type="SMART" id="SM00345">
    <property type="entry name" value="HTH_GNTR"/>
    <property type="match status" value="1"/>
</dbReference>
<gene>
    <name evidence="5" type="ORF">I6J18_07735</name>
</gene>
<dbReference type="PANTHER" id="PTHR43537">
    <property type="entry name" value="TRANSCRIPTIONAL REGULATOR, GNTR FAMILY"/>
    <property type="match status" value="1"/>
</dbReference>
<dbReference type="PANTHER" id="PTHR43537:SF5">
    <property type="entry name" value="UXU OPERON TRANSCRIPTIONAL REGULATOR"/>
    <property type="match status" value="1"/>
</dbReference>
<name>A0A974S1N4_PERPY</name>